<accession>A0ABQ9TN47</accession>
<name>A0ABQ9TN47_SAGOE</name>
<sequence>MAYATRGNCRSGCFSFAAALRQRSLPTSCKTRLHLHPPPRARVGWEGARRVQRLGQAGGLQPAPHPYWLAVSVRPESGTRVPIHCLHPSSQPSPHPRPYLPPSPRLPPFLPGTVTLGAGKGRSRTRAGSAGGRRGRLELHNSTLVIVSEREAKRDRGKGRRGEERRGAERKGRERKSRETPADPEQQAVEGKEGVAGAVPERWQRHRRGGNSSPAVASAALPELGGSRLRARGSCVPATVAACALAEQNQGAGTLSFSPPFLTPTSSSQLEGCSGAARPDRAQRLPGSPEEAKARSGEASGWVLGFRTDTDPPSPPAAALSCCPKWRRKPWDWLDRMGNRARCRKTCKVRRRRAALGLQRLPHPRARPAGFSLKPRAGAGVARLGACGRGSQAPSSGAGIKVYGS</sequence>
<comment type="caution">
    <text evidence="2">The sequence shown here is derived from an EMBL/GenBank/DDBJ whole genome shotgun (WGS) entry which is preliminary data.</text>
</comment>
<feature type="compositionally biased region" description="Basic and acidic residues" evidence="1">
    <location>
        <begin position="148"/>
        <end position="181"/>
    </location>
</feature>
<dbReference type="EMBL" id="JASSZA010000020">
    <property type="protein sequence ID" value="KAK2086202.1"/>
    <property type="molecule type" value="Genomic_DNA"/>
</dbReference>
<feature type="region of interest" description="Disordered" evidence="1">
    <location>
        <begin position="86"/>
        <end position="198"/>
    </location>
</feature>
<evidence type="ECO:0000313" key="2">
    <source>
        <dbReference type="EMBL" id="KAK2086202.1"/>
    </source>
</evidence>
<reference evidence="2 3" key="1">
    <citation type="submission" date="2023-05" db="EMBL/GenBank/DDBJ databases">
        <title>B98-5 Cell Line De Novo Hybrid Assembly: An Optical Mapping Approach.</title>
        <authorList>
            <person name="Kananen K."/>
            <person name="Auerbach J.A."/>
            <person name="Kautto E."/>
            <person name="Blachly J.S."/>
        </authorList>
    </citation>
    <scope>NUCLEOTIDE SEQUENCE [LARGE SCALE GENOMIC DNA]</scope>
    <source>
        <strain evidence="2">B95-8</strain>
        <tissue evidence="2">Cell line</tissue>
    </source>
</reference>
<protein>
    <submittedName>
        <fullName evidence="2">Uncharacterized protein</fullName>
    </submittedName>
</protein>
<evidence type="ECO:0000313" key="3">
    <source>
        <dbReference type="Proteomes" id="UP001266305"/>
    </source>
</evidence>
<keyword evidence="3" id="KW-1185">Reference proteome</keyword>
<feature type="compositionally biased region" description="Pro residues" evidence="1">
    <location>
        <begin position="91"/>
        <end position="110"/>
    </location>
</feature>
<evidence type="ECO:0000256" key="1">
    <source>
        <dbReference type="SAM" id="MobiDB-lite"/>
    </source>
</evidence>
<organism evidence="2 3">
    <name type="scientific">Saguinus oedipus</name>
    <name type="common">Cotton-top tamarin</name>
    <name type="synonym">Oedipomidas oedipus</name>
    <dbReference type="NCBI Taxonomy" id="9490"/>
    <lineage>
        <taxon>Eukaryota</taxon>
        <taxon>Metazoa</taxon>
        <taxon>Chordata</taxon>
        <taxon>Craniata</taxon>
        <taxon>Vertebrata</taxon>
        <taxon>Euteleostomi</taxon>
        <taxon>Mammalia</taxon>
        <taxon>Eutheria</taxon>
        <taxon>Euarchontoglires</taxon>
        <taxon>Primates</taxon>
        <taxon>Haplorrhini</taxon>
        <taxon>Platyrrhini</taxon>
        <taxon>Cebidae</taxon>
        <taxon>Callitrichinae</taxon>
        <taxon>Saguinus</taxon>
    </lineage>
</organism>
<proteinExistence type="predicted"/>
<gene>
    <name evidence="2" type="ORF">P7K49_035627</name>
</gene>
<dbReference type="Proteomes" id="UP001266305">
    <property type="component" value="Unassembled WGS sequence"/>
</dbReference>
<feature type="region of interest" description="Disordered" evidence="1">
    <location>
        <begin position="264"/>
        <end position="298"/>
    </location>
</feature>